<evidence type="ECO:0000313" key="1">
    <source>
        <dbReference type="EMBL" id="MBD2251682.1"/>
    </source>
</evidence>
<evidence type="ECO:0000313" key="2">
    <source>
        <dbReference type="Proteomes" id="UP000621307"/>
    </source>
</evidence>
<gene>
    <name evidence="1" type="ORF">H6G14_10220</name>
</gene>
<protein>
    <submittedName>
        <fullName evidence="1">Transcriptional regulator</fullName>
    </submittedName>
</protein>
<dbReference type="EMBL" id="JACJQL010000011">
    <property type="protein sequence ID" value="MBD2251682.1"/>
    <property type="molecule type" value="Genomic_DNA"/>
</dbReference>
<proteinExistence type="predicted"/>
<reference evidence="1 2" key="1">
    <citation type="journal article" date="2020" name="ISME J.">
        <title>Comparative genomics reveals insights into cyanobacterial evolution and habitat adaptation.</title>
        <authorList>
            <person name="Chen M.Y."/>
            <person name="Teng W.K."/>
            <person name="Zhao L."/>
            <person name="Hu C.X."/>
            <person name="Zhou Y.K."/>
            <person name="Han B.P."/>
            <person name="Song L.R."/>
            <person name="Shu W.S."/>
        </authorList>
    </citation>
    <scope>NUCLEOTIDE SEQUENCE [LARGE SCALE GENOMIC DNA]</scope>
    <source>
        <strain evidence="1 2">FACHB-3921</strain>
    </source>
</reference>
<organism evidence="1 2">
    <name type="scientific">Nostoc parmelioides FACHB-3921</name>
    <dbReference type="NCBI Taxonomy" id="2692909"/>
    <lineage>
        <taxon>Bacteria</taxon>
        <taxon>Bacillati</taxon>
        <taxon>Cyanobacteriota</taxon>
        <taxon>Cyanophyceae</taxon>
        <taxon>Nostocales</taxon>
        <taxon>Nostocaceae</taxon>
        <taxon>Nostoc</taxon>
    </lineage>
</organism>
<keyword evidence="2" id="KW-1185">Reference proteome</keyword>
<dbReference type="RefSeq" id="WP_190567342.1">
    <property type="nucleotide sequence ID" value="NZ_JACJQL010000011.1"/>
</dbReference>
<comment type="caution">
    <text evidence="1">The sequence shown here is derived from an EMBL/GenBank/DDBJ whole genome shotgun (WGS) entry which is preliminary data.</text>
</comment>
<accession>A0ABR8BC71</accession>
<sequence length="140" mass="15873">MTKTNGKTTLTFNSAVYSQLLSEYQPRIIKTEAENDKFLEVVQELLARPQISPEENALLELLVRLIEDFEDRYYQINTSNPQSRLVHLMEARSLTEANLIAVLGSDDIVGKFLSDKIELTHEQAEALGKFFHVDAGLFSV</sequence>
<dbReference type="Proteomes" id="UP000621307">
    <property type="component" value="Unassembled WGS sequence"/>
</dbReference>
<name>A0ABR8BC71_9NOSO</name>